<dbReference type="EMBL" id="PYGB01000003">
    <property type="protein sequence ID" value="PSK87109.1"/>
    <property type="molecule type" value="Genomic_DNA"/>
</dbReference>
<keyword evidence="5" id="KW-1185">Reference proteome</keyword>
<protein>
    <submittedName>
        <fullName evidence="2">Uncharacterized protein DUF1127</fullName>
    </submittedName>
</protein>
<dbReference type="OrthoDB" id="8244198at2"/>
<dbReference type="AlphaFoldDB" id="A0A1X6YDQ6"/>
<evidence type="ECO:0000313" key="2">
    <source>
        <dbReference type="EMBL" id="PSK87109.1"/>
    </source>
</evidence>
<proteinExistence type="predicted"/>
<dbReference type="Proteomes" id="UP000240624">
    <property type="component" value="Unassembled WGS sequence"/>
</dbReference>
<evidence type="ECO:0000313" key="5">
    <source>
        <dbReference type="Proteomes" id="UP000240624"/>
    </source>
</evidence>
<name>A0A1X6YDQ6_9RHOB</name>
<dbReference type="EMBL" id="FWFY01000001">
    <property type="protein sequence ID" value="SLN16505.1"/>
    <property type="molecule type" value="Genomic_DNA"/>
</dbReference>
<sequence>MTTFSTNQTARPASLLARLFAGIAERRAQSQAYRITRRELSALSERELADLGIHRAMIEDIATQAARRA</sequence>
<evidence type="ECO:0000259" key="1">
    <source>
        <dbReference type="Pfam" id="PF06568"/>
    </source>
</evidence>
<feature type="domain" description="YjiS-like" evidence="1">
    <location>
        <begin position="24"/>
        <end position="59"/>
    </location>
</feature>
<evidence type="ECO:0000313" key="4">
    <source>
        <dbReference type="Proteomes" id="UP000193495"/>
    </source>
</evidence>
<gene>
    <name evidence="2" type="ORF">CLV79_103156</name>
    <name evidence="3" type="ORF">LOS8367_00243</name>
</gene>
<reference evidence="3 4" key="1">
    <citation type="submission" date="2017-03" db="EMBL/GenBank/DDBJ databases">
        <authorList>
            <person name="Afonso C.L."/>
            <person name="Miller P.J."/>
            <person name="Scott M.A."/>
            <person name="Spackman E."/>
            <person name="Goraichik I."/>
            <person name="Dimitrov K.M."/>
            <person name="Suarez D.L."/>
            <person name="Swayne D.E."/>
        </authorList>
    </citation>
    <scope>NUCLEOTIDE SEQUENCE [LARGE SCALE GENOMIC DNA]</scope>
    <source>
        <strain evidence="3 4">CECT 8367</strain>
    </source>
</reference>
<organism evidence="3 4">
    <name type="scientific">Limimaricola soesokkakensis</name>
    <dbReference type="NCBI Taxonomy" id="1343159"/>
    <lineage>
        <taxon>Bacteria</taxon>
        <taxon>Pseudomonadati</taxon>
        <taxon>Pseudomonadota</taxon>
        <taxon>Alphaproteobacteria</taxon>
        <taxon>Rhodobacterales</taxon>
        <taxon>Paracoccaceae</taxon>
        <taxon>Limimaricola</taxon>
    </lineage>
</organism>
<dbReference type="Pfam" id="PF06568">
    <property type="entry name" value="YjiS-like"/>
    <property type="match status" value="1"/>
</dbReference>
<accession>A0A1X6YDQ6</accession>
<dbReference type="RefSeq" id="WP_085894619.1">
    <property type="nucleotide sequence ID" value="NZ_FWFY01000001.1"/>
</dbReference>
<dbReference type="Proteomes" id="UP000193495">
    <property type="component" value="Unassembled WGS sequence"/>
</dbReference>
<reference evidence="2 5" key="2">
    <citation type="submission" date="2018-03" db="EMBL/GenBank/DDBJ databases">
        <title>Genomic Encyclopedia of Archaeal and Bacterial Type Strains, Phase II (KMG-II): from individual species to whole genera.</title>
        <authorList>
            <person name="Goeker M."/>
        </authorList>
    </citation>
    <scope>NUCLEOTIDE SEQUENCE [LARGE SCALE GENOMIC DNA]</scope>
    <source>
        <strain evidence="2 5">DSM 29956</strain>
    </source>
</reference>
<evidence type="ECO:0000313" key="3">
    <source>
        <dbReference type="EMBL" id="SLN16505.1"/>
    </source>
</evidence>
<dbReference type="InterPro" id="IPR009506">
    <property type="entry name" value="YjiS-like"/>
</dbReference>